<feature type="transmembrane region" description="Helical" evidence="1">
    <location>
        <begin position="55"/>
        <end position="77"/>
    </location>
</feature>
<name>A0ABW0ETE6_9PSEU</name>
<sequence length="112" mass="12171">MIPLLFAVQVLLVFSFALMAYLTLTDRLPPNRYFGIRTKRTRSSPEVWRQVHRGFFPFALAIAFVALVGLVPMALTADSGPGLFIALWVADGLIVVLALVGTVVAQRGVGKA</sequence>
<accession>A0ABW0ETE6</accession>
<keyword evidence="1" id="KW-0812">Transmembrane</keyword>
<reference evidence="3" key="1">
    <citation type="journal article" date="2019" name="Int. J. Syst. Evol. Microbiol.">
        <title>The Global Catalogue of Microorganisms (GCM) 10K type strain sequencing project: providing services to taxonomists for standard genome sequencing and annotation.</title>
        <authorList>
            <consortium name="The Broad Institute Genomics Platform"/>
            <consortium name="The Broad Institute Genome Sequencing Center for Infectious Disease"/>
            <person name="Wu L."/>
            <person name="Ma J."/>
        </authorList>
    </citation>
    <scope>NUCLEOTIDE SEQUENCE [LARGE SCALE GENOMIC DNA]</scope>
    <source>
        <strain evidence="3">CCUG 59778</strain>
    </source>
</reference>
<gene>
    <name evidence="2" type="ORF">ACFPM7_25740</name>
</gene>
<dbReference type="RefSeq" id="WP_378250361.1">
    <property type="nucleotide sequence ID" value="NZ_JBHSKF010000017.1"/>
</dbReference>
<dbReference type="Pfam" id="PF13630">
    <property type="entry name" value="SdpI"/>
    <property type="match status" value="1"/>
</dbReference>
<organism evidence="2 3">
    <name type="scientific">Actinokineospora guangxiensis</name>
    <dbReference type="NCBI Taxonomy" id="1490288"/>
    <lineage>
        <taxon>Bacteria</taxon>
        <taxon>Bacillati</taxon>
        <taxon>Actinomycetota</taxon>
        <taxon>Actinomycetes</taxon>
        <taxon>Pseudonocardiales</taxon>
        <taxon>Pseudonocardiaceae</taxon>
        <taxon>Actinokineospora</taxon>
    </lineage>
</organism>
<evidence type="ECO:0000256" key="1">
    <source>
        <dbReference type="SAM" id="Phobius"/>
    </source>
</evidence>
<proteinExistence type="predicted"/>
<dbReference type="InterPro" id="IPR025962">
    <property type="entry name" value="SdpI/YhfL"/>
</dbReference>
<keyword evidence="1" id="KW-0472">Membrane</keyword>
<dbReference type="EMBL" id="JBHSKF010000017">
    <property type="protein sequence ID" value="MFC5290469.1"/>
    <property type="molecule type" value="Genomic_DNA"/>
</dbReference>
<feature type="transmembrane region" description="Helical" evidence="1">
    <location>
        <begin position="6"/>
        <end position="24"/>
    </location>
</feature>
<evidence type="ECO:0000313" key="3">
    <source>
        <dbReference type="Proteomes" id="UP001596157"/>
    </source>
</evidence>
<protein>
    <submittedName>
        <fullName evidence="2">SdpI family protein</fullName>
    </submittedName>
</protein>
<dbReference type="Proteomes" id="UP001596157">
    <property type="component" value="Unassembled WGS sequence"/>
</dbReference>
<keyword evidence="1" id="KW-1133">Transmembrane helix</keyword>
<keyword evidence="3" id="KW-1185">Reference proteome</keyword>
<comment type="caution">
    <text evidence="2">The sequence shown here is derived from an EMBL/GenBank/DDBJ whole genome shotgun (WGS) entry which is preliminary data.</text>
</comment>
<evidence type="ECO:0000313" key="2">
    <source>
        <dbReference type="EMBL" id="MFC5290469.1"/>
    </source>
</evidence>
<feature type="transmembrane region" description="Helical" evidence="1">
    <location>
        <begin position="83"/>
        <end position="105"/>
    </location>
</feature>